<dbReference type="Pfam" id="PF02518">
    <property type="entry name" value="HATPase_c"/>
    <property type="match status" value="1"/>
</dbReference>
<proteinExistence type="predicted"/>
<dbReference type="Proteomes" id="UP001596105">
    <property type="component" value="Unassembled WGS sequence"/>
</dbReference>
<evidence type="ECO:0000256" key="5">
    <source>
        <dbReference type="ARBA" id="ARBA00022777"/>
    </source>
</evidence>
<dbReference type="PANTHER" id="PTHR34220">
    <property type="entry name" value="SENSOR HISTIDINE KINASE YPDA"/>
    <property type="match status" value="1"/>
</dbReference>
<evidence type="ECO:0000256" key="1">
    <source>
        <dbReference type="ARBA" id="ARBA00004651"/>
    </source>
</evidence>
<feature type="transmembrane region" description="Helical" evidence="7">
    <location>
        <begin position="286"/>
        <end position="305"/>
    </location>
</feature>
<dbReference type="EMBL" id="JBHSMH010000063">
    <property type="protein sequence ID" value="MFC5470444.1"/>
    <property type="molecule type" value="Genomic_DNA"/>
</dbReference>
<dbReference type="InterPro" id="IPR003660">
    <property type="entry name" value="HAMP_dom"/>
</dbReference>
<dbReference type="SUPFAM" id="SSF55874">
    <property type="entry name" value="ATPase domain of HSP90 chaperone/DNA topoisomerase II/histidine kinase"/>
    <property type="match status" value="1"/>
</dbReference>
<dbReference type="Gene3D" id="3.30.565.10">
    <property type="entry name" value="Histidine kinase-like ATPase, C-terminal domain"/>
    <property type="match status" value="1"/>
</dbReference>
<keyword evidence="5 9" id="KW-0418">Kinase</keyword>
<keyword evidence="7" id="KW-1133">Transmembrane helix</keyword>
<evidence type="ECO:0000313" key="10">
    <source>
        <dbReference type="Proteomes" id="UP001596105"/>
    </source>
</evidence>
<dbReference type="InterPro" id="IPR050640">
    <property type="entry name" value="Bact_2-comp_sensor_kinase"/>
</dbReference>
<comment type="caution">
    <text evidence="9">The sequence shown here is derived from an EMBL/GenBank/DDBJ whole genome shotgun (WGS) entry which is preliminary data.</text>
</comment>
<sequence length="586" mass="67544">MLRSIKTQLTISFFVVMLPIVLFLYGNNLYAKHVVRDKVSETYRNTLDIFVHQTDETMNIISEYLNKLTVLDDNVGQLMSYPYNSDNYILTKVRIQNTLNRDVDFYNLIDTIVIYNKYDMMLSTDKIGQYTKIESMFSENIERMIGDGIDADQGKWKIWSDPRVSGGDFLVNFVKAPTEELYVGAMIKLTDILDLLSIQWNDGDIGEGAIYGPDGRRLGPHKDEAQASLSYEDIHTGDAPYKFINDKESGKRYMILNRSSESANMTTSILVPESYMLQGLPYFQKATYFIMFGILLLFAMYMFFIRHTLFKPLQMLILGMKKISLGILEIRLQTTKTVEFVFLANTFNNMAEQIKSLRIGMYEEQLRTQKIELKQLQAQINPHFYMNSLNIIYNFAALKDTNSVKKMALHLGDYFRFIMKGNRDLISLEEELKHIRNYIEIQKFRYPDLLQCNDQIEDWMKGVMIPALSLQPFVENSIIHGFVNHKRPFSISIRGALAFENSGRYLQLTVEDDGSGFPDDVLRRLRQGESLPQSESSRLGIQNVVQRLKLRYDMSSVDFANASADGGAIVRLKLPLDSNLELHKGE</sequence>
<dbReference type="RefSeq" id="WP_209751474.1">
    <property type="nucleotide sequence ID" value="NZ_JBHSMH010000063.1"/>
</dbReference>
<dbReference type="PANTHER" id="PTHR34220:SF7">
    <property type="entry name" value="SENSOR HISTIDINE KINASE YPDA"/>
    <property type="match status" value="1"/>
</dbReference>
<evidence type="ECO:0000256" key="3">
    <source>
        <dbReference type="ARBA" id="ARBA00022553"/>
    </source>
</evidence>
<keyword evidence="6 7" id="KW-0472">Membrane</keyword>
<name>A0ABW0LX45_9BACL</name>
<organism evidence="9 10">
    <name type="scientific">Cohnella suwonensis</name>
    <dbReference type="NCBI Taxonomy" id="696072"/>
    <lineage>
        <taxon>Bacteria</taxon>
        <taxon>Bacillati</taxon>
        <taxon>Bacillota</taxon>
        <taxon>Bacilli</taxon>
        <taxon>Bacillales</taxon>
        <taxon>Paenibacillaceae</taxon>
        <taxon>Cohnella</taxon>
    </lineage>
</organism>
<dbReference type="InterPro" id="IPR010559">
    <property type="entry name" value="Sig_transdc_His_kin_internal"/>
</dbReference>
<keyword evidence="2" id="KW-1003">Cell membrane</keyword>
<keyword evidence="7" id="KW-0812">Transmembrane</keyword>
<accession>A0ABW0LX45</accession>
<evidence type="ECO:0000256" key="6">
    <source>
        <dbReference type="ARBA" id="ARBA00023136"/>
    </source>
</evidence>
<feature type="transmembrane region" description="Helical" evidence="7">
    <location>
        <begin position="7"/>
        <end position="26"/>
    </location>
</feature>
<evidence type="ECO:0000256" key="7">
    <source>
        <dbReference type="SAM" id="Phobius"/>
    </source>
</evidence>
<keyword evidence="10" id="KW-1185">Reference proteome</keyword>
<dbReference type="InterPro" id="IPR036890">
    <property type="entry name" value="HATPase_C_sf"/>
</dbReference>
<evidence type="ECO:0000256" key="4">
    <source>
        <dbReference type="ARBA" id="ARBA00022679"/>
    </source>
</evidence>
<dbReference type="EC" id="2.7.13.3" evidence="9"/>
<protein>
    <submittedName>
        <fullName evidence="9">Sensor histidine kinase</fullName>
        <ecNumber evidence="9">2.7.13.3</ecNumber>
    </submittedName>
</protein>
<dbReference type="PROSITE" id="PS50885">
    <property type="entry name" value="HAMP"/>
    <property type="match status" value="1"/>
</dbReference>
<comment type="subcellular location">
    <subcellularLocation>
        <location evidence="1">Cell membrane</location>
        <topology evidence="1">Multi-pass membrane protein</topology>
    </subcellularLocation>
</comment>
<dbReference type="GO" id="GO:0004673">
    <property type="term" value="F:protein histidine kinase activity"/>
    <property type="evidence" value="ECO:0007669"/>
    <property type="project" value="UniProtKB-EC"/>
</dbReference>
<feature type="domain" description="HAMP" evidence="8">
    <location>
        <begin position="307"/>
        <end position="359"/>
    </location>
</feature>
<dbReference type="InterPro" id="IPR003594">
    <property type="entry name" value="HATPase_dom"/>
</dbReference>
<dbReference type="Gene3D" id="6.10.340.10">
    <property type="match status" value="1"/>
</dbReference>
<dbReference type="CDD" id="cd06225">
    <property type="entry name" value="HAMP"/>
    <property type="match status" value="1"/>
</dbReference>
<dbReference type="Pfam" id="PF06580">
    <property type="entry name" value="His_kinase"/>
    <property type="match status" value="1"/>
</dbReference>
<gene>
    <name evidence="9" type="ORF">ACFPPD_17250</name>
</gene>
<evidence type="ECO:0000256" key="2">
    <source>
        <dbReference type="ARBA" id="ARBA00022475"/>
    </source>
</evidence>
<reference evidence="10" key="1">
    <citation type="journal article" date="2019" name="Int. J. Syst. Evol. Microbiol.">
        <title>The Global Catalogue of Microorganisms (GCM) 10K type strain sequencing project: providing services to taxonomists for standard genome sequencing and annotation.</title>
        <authorList>
            <consortium name="The Broad Institute Genomics Platform"/>
            <consortium name="The Broad Institute Genome Sequencing Center for Infectious Disease"/>
            <person name="Wu L."/>
            <person name="Ma J."/>
        </authorList>
    </citation>
    <scope>NUCLEOTIDE SEQUENCE [LARGE SCALE GENOMIC DNA]</scope>
    <source>
        <strain evidence="10">CCUG 57113</strain>
    </source>
</reference>
<keyword evidence="4 9" id="KW-0808">Transferase</keyword>
<evidence type="ECO:0000259" key="8">
    <source>
        <dbReference type="PROSITE" id="PS50885"/>
    </source>
</evidence>
<evidence type="ECO:0000313" key="9">
    <source>
        <dbReference type="EMBL" id="MFC5470444.1"/>
    </source>
</evidence>
<keyword evidence="3" id="KW-0597">Phosphoprotein</keyword>